<dbReference type="GeneID" id="103507958"/>
<dbReference type="Proteomes" id="UP000079169">
    <property type="component" value="Unplaced"/>
</dbReference>
<accession>A0A3Q0IQA8</accession>
<dbReference type="PANTHER" id="PTHR24149:SF14">
    <property type="entry name" value="ANKYRIN REPEAT DOMAIN 12"/>
    <property type="match status" value="1"/>
</dbReference>
<dbReference type="KEGG" id="dci:103507958"/>
<proteinExistence type="predicted"/>
<evidence type="ECO:0000256" key="1">
    <source>
        <dbReference type="SAM" id="MobiDB-lite"/>
    </source>
</evidence>
<organism evidence="2 3">
    <name type="scientific">Diaphorina citri</name>
    <name type="common">Asian citrus psyllid</name>
    <dbReference type="NCBI Taxonomy" id="121845"/>
    <lineage>
        <taxon>Eukaryota</taxon>
        <taxon>Metazoa</taxon>
        <taxon>Ecdysozoa</taxon>
        <taxon>Arthropoda</taxon>
        <taxon>Hexapoda</taxon>
        <taxon>Insecta</taxon>
        <taxon>Pterygota</taxon>
        <taxon>Neoptera</taxon>
        <taxon>Paraneoptera</taxon>
        <taxon>Hemiptera</taxon>
        <taxon>Sternorrhyncha</taxon>
        <taxon>Psylloidea</taxon>
        <taxon>Psyllidae</taxon>
        <taxon>Diaphorininae</taxon>
        <taxon>Diaphorina</taxon>
    </lineage>
</organism>
<dbReference type="STRING" id="121845.A0A3Q0IQA8"/>
<sequence>MQRLSSDNFNHRVRTATFTTSPKPETHTRSDGDQTQQLHDLPNVRPFMHDPSWTRQSLESRYLPETRKWRNSADNIGSMTSPIMYSKQGLIYTEVKEESVSSGPPTSTDQPFTNCYQLYLNIRKQIDLRRKGLFPVKPITPTKFARYLMVTCDYVLANNNSSRHNVPKYEPPACLPPVLKDLFTLQESERYKLRMQHVVEKEKFALGVEQEILRVHCHAARELANQPLPYSACTILKDEEVYNLIGPDTDDKDSLEHKKDKRTDRYRYNGRLFIKWLRDIDDKWDKIKVGSGSRLGSVEKIYSSLTVKTSLVSLVDSTSAL</sequence>
<dbReference type="RefSeq" id="XP_026678484.1">
    <property type="nucleotide sequence ID" value="XM_026822683.1"/>
</dbReference>
<name>A0A3Q0IQA8_DIACI</name>
<evidence type="ECO:0000313" key="3">
    <source>
        <dbReference type="RefSeq" id="XP_026678484.1"/>
    </source>
</evidence>
<dbReference type="PaxDb" id="121845-A0A3Q0IQA8"/>
<dbReference type="InterPro" id="IPR053210">
    <property type="entry name" value="ANKRD12"/>
</dbReference>
<dbReference type="PANTHER" id="PTHR24149">
    <property type="entry name" value="ANKYRIN REPEAT DOMAIN-CONTAINING PROTEIN 12"/>
    <property type="match status" value="1"/>
</dbReference>
<evidence type="ECO:0000313" key="2">
    <source>
        <dbReference type="Proteomes" id="UP000079169"/>
    </source>
</evidence>
<protein>
    <submittedName>
        <fullName evidence="3">Ankyrin repeat domain-containing protein 12-like</fullName>
    </submittedName>
</protein>
<gene>
    <name evidence="3" type="primary">LOC103507958</name>
</gene>
<keyword evidence="2" id="KW-1185">Reference proteome</keyword>
<dbReference type="GO" id="GO:0005654">
    <property type="term" value="C:nucleoplasm"/>
    <property type="evidence" value="ECO:0007669"/>
    <property type="project" value="TreeGrafter"/>
</dbReference>
<reference evidence="3" key="1">
    <citation type="submission" date="2025-08" db="UniProtKB">
        <authorList>
            <consortium name="RefSeq"/>
        </authorList>
    </citation>
    <scope>IDENTIFICATION</scope>
</reference>
<dbReference type="AlphaFoldDB" id="A0A3Q0IQA8"/>
<feature type="region of interest" description="Disordered" evidence="1">
    <location>
        <begin position="1"/>
        <end position="50"/>
    </location>
</feature>